<comment type="subcellular location">
    <subcellularLocation>
        <location evidence="4">Rough endoplasmic reticulum membrane</location>
        <topology evidence="4">Single-pass type I membrane protein</topology>
    </subcellularLocation>
</comment>
<keyword evidence="2" id="KW-1133">Transmembrane helix</keyword>
<evidence type="ECO:0000256" key="2">
    <source>
        <dbReference type="ARBA" id="ARBA00022989"/>
    </source>
</evidence>
<feature type="compositionally biased region" description="Basic residues" evidence="8">
    <location>
        <begin position="442"/>
        <end position="458"/>
    </location>
</feature>
<protein>
    <recommendedName>
        <fullName evidence="6">PAT complex subunit CCDC47</fullName>
    </recommendedName>
    <alternativeName>
        <fullName evidence="7">Coiled-coil domain-containing protein 47</fullName>
    </alternativeName>
</protein>
<dbReference type="GO" id="GO:0030867">
    <property type="term" value="C:rough endoplasmic reticulum membrane"/>
    <property type="evidence" value="ECO:0007669"/>
    <property type="project" value="UniProtKB-SubCell"/>
</dbReference>
<evidence type="ECO:0000256" key="9">
    <source>
        <dbReference type="SAM" id="SignalP"/>
    </source>
</evidence>
<keyword evidence="11" id="KW-1185">Reference proteome</keyword>
<keyword evidence="9" id="KW-0732">Signal</keyword>
<feature type="signal peptide" evidence="9">
    <location>
        <begin position="1"/>
        <end position="19"/>
    </location>
</feature>
<evidence type="ECO:0000256" key="1">
    <source>
        <dbReference type="ARBA" id="ARBA00022692"/>
    </source>
</evidence>
<gene>
    <name evidence="10" type="ORF">MELIAE_LOCUS12915</name>
</gene>
<feature type="compositionally biased region" description="Basic and acidic residues" evidence="8">
    <location>
        <begin position="408"/>
        <end position="441"/>
    </location>
</feature>
<dbReference type="Proteomes" id="UP001154078">
    <property type="component" value="Chromosome 9"/>
</dbReference>
<reference evidence="10" key="1">
    <citation type="submission" date="2021-12" db="EMBL/GenBank/DDBJ databases">
        <authorList>
            <person name="King R."/>
        </authorList>
    </citation>
    <scope>NUCLEOTIDE SEQUENCE</scope>
</reference>
<proteinExistence type="inferred from homology"/>
<dbReference type="AlphaFoldDB" id="A0A9P0FN92"/>
<evidence type="ECO:0000313" key="10">
    <source>
        <dbReference type="EMBL" id="CAH0564326.1"/>
    </source>
</evidence>
<evidence type="ECO:0000256" key="6">
    <source>
        <dbReference type="ARBA" id="ARBA00034875"/>
    </source>
</evidence>
<keyword evidence="3" id="KW-0472">Membrane</keyword>
<evidence type="ECO:0000256" key="7">
    <source>
        <dbReference type="ARBA" id="ARBA00034902"/>
    </source>
</evidence>
<dbReference type="GO" id="GO:0005509">
    <property type="term" value="F:calcium ion binding"/>
    <property type="evidence" value="ECO:0007669"/>
    <property type="project" value="InterPro"/>
</dbReference>
<evidence type="ECO:0000256" key="4">
    <source>
        <dbReference type="ARBA" id="ARBA00034697"/>
    </source>
</evidence>
<dbReference type="PANTHER" id="PTHR12883:SF0">
    <property type="entry name" value="PAT COMPLEX SUBUNIT CCDC47"/>
    <property type="match status" value="1"/>
</dbReference>
<dbReference type="InterPro" id="IPR012879">
    <property type="entry name" value="CCDC47"/>
</dbReference>
<evidence type="ECO:0000256" key="8">
    <source>
        <dbReference type="SAM" id="MobiDB-lite"/>
    </source>
</evidence>
<dbReference type="OrthoDB" id="10039147at2759"/>
<dbReference type="GO" id="GO:0032469">
    <property type="term" value="P:endoplasmic reticulum calcium ion homeostasis"/>
    <property type="evidence" value="ECO:0007669"/>
    <property type="project" value="InterPro"/>
</dbReference>
<sequence length="458" mass="53454">MRLWIVPILILLISTVVLTDKYEDGADNDFAEFEDEEFVENGSHEEVYMEELKEEEFITDEDDVQVDEDNEFEHFEDHEEFEGYNMKEDEEMEKNGKKPDIKIVDVPVSVRQSWDSYYLEILMIAGLVVYFINFIMGKSKNQKIANVWFEKHKQLFEENFTLVGDDVTLEKSESAGLIQESENIYTLWCSGRTCCEGMLVELKLIKRQDMVAIIAAMMRPTIDQINIQIRMNKEDMDTFVFCVASRKTAAHLSKDIADISLFCPERRSGDKFNIPSNFNVMGEIAEATSAMLDSKVTSILNKYPDLVDYIHISDQYTGPKNTEETQPIKLPDTERVLMFGFNMPIKGMPLEEAVAKMTPLMNMVFYFVDKVKRYRLSKEGKQKADKNRQRVEEAFLKSTHQARAEAAAVRREEKRRQEKEKVMAEDDPDRQRRWEIKEEKRQAKKRAPKMKQLKVKAL</sequence>
<feature type="region of interest" description="Disordered" evidence="8">
    <location>
        <begin position="402"/>
        <end position="458"/>
    </location>
</feature>
<evidence type="ECO:0000313" key="11">
    <source>
        <dbReference type="Proteomes" id="UP001154078"/>
    </source>
</evidence>
<comment type="similarity">
    <text evidence="5">Belongs to the CCDC47 family.</text>
</comment>
<dbReference type="PANTHER" id="PTHR12883">
    <property type="entry name" value="ADIPOCYTE-SPECIFIC PROTEIN 4-RELATED"/>
    <property type="match status" value="1"/>
</dbReference>
<accession>A0A9P0FN92</accession>
<evidence type="ECO:0000256" key="3">
    <source>
        <dbReference type="ARBA" id="ARBA00023136"/>
    </source>
</evidence>
<evidence type="ECO:0000256" key="5">
    <source>
        <dbReference type="ARBA" id="ARBA00034746"/>
    </source>
</evidence>
<keyword evidence="1" id="KW-0812">Transmembrane</keyword>
<name>A0A9P0FN92_BRAAE</name>
<organism evidence="10 11">
    <name type="scientific">Brassicogethes aeneus</name>
    <name type="common">Rape pollen beetle</name>
    <name type="synonym">Meligethes aeneus</name>
    <dbReference type="NCBI Taxonomy" id="1431903"/>
    <lineage>
        <taxon>Eukaryota</taxon>
        <taxon>Metazoa</taxon>
        <taxon>Ecdysozoa</taxon>
        <taxon>Arthropoda</taxon>
        <taxon>Hexapoda</taxon>
        <taxon>Insecta</taxon>
        <taxon>Pterygota</taxon>
        <taxon>Neoptera</taxon>
        <taxon>Endopterygota</taxon>
        <taxon>Coleoptera</taxon>
        <taxon>Polyphaga</taxon>
        <taxon>Cucujiformia</taxon>
        <taxon>Nitidulidae</taxon>
        <taxon>Meligethinae</taxon>
        <taxon>Brassicogethes</taxon>
    </lineage>
</organism>
<feature type="chain" id="PRO_5040501614" description="PAT complex subunit CCDC47" evidence="9">
    <location>
        <begin position="20"/>
        <end position="458"/>
    </location>
</feature>
<dbReference type="Pfam" id="PF07946">
    <property type="entry name" value="CCDC47"/>
    <property type="match status" value="1"/>
</dbReference>
<dbReference type="EMBL" id="OV121140">
    <property type="protein sequence ID" value="CAH0564326.1"/>
    <property type="molecule type" value="Genomic_DNA"/>
</dbReference>